<evidence type="ECO:0000313" key="4">
    <source>
        <dbReference type="EMBL" id="ROT64131.1"/>
    </source>
</evidence>
<feature type="chain" id="PRO_5018558353" evidence="2">
    <location>
        <begin position="23"/>
        <end position="779"/>
    </location>
</feature>
<comment type="caution">
    <text evidence="1">Lacks conserved residue(s) required for the propagation of feature annotation.</text>
</comment>
<dbReference type="Proteomes" id="UP000283509">
    <property type="component" value="Unassembled WGS sequence"/>
</dbReference>
<reference evidence="4 5" key="2">
    <citation type="submission" date="2019-01" db="EMBL/GenBank/DDBJ databases">
        <title>The decoding of complex shrimp genome reveals the adaptation for benthos swimmer, frequently molting mechanism and breeding impact on genome.</title>
        <authorList>
            <person name="Sun Y."/>
            <person name="Gao Y."/>
            <person name="Yu Y."/>
        </authorList>
    </citation>
    <scope>NUCLEOTIDE SEQUENCE [LARGE SCALE GENOMIC DNA]</scope>
    <source>
        <tissue evidence="4">Muscle</tissue>
    </source>
</reference>
<dbReference type="InterPro" id="IPR036383">
    <property type="entry name" value="TSP1_rpt_sf"/>
</dbReference>
<gene>
    <name evidence="4" type="ORF">C7M84_017944</name>
</gene>
<dbReference type="PROSITE" id="PS50092">
    <property type="entry name" value="TSP1"/>
    <property type="match status" value="1"/>
</dbReference>
<dbReference type="OrthoDB" id="4405280at2759"/>
<dbReference type="SUPFAM" id="SSF82895">
    <property type="entry name" value="TSP-1 type 1 repeat"/>
    <property type="match status" value="1"/>
</dbReference>
<keyword evidence="1" id="KW-0245">EGF-like domain</keyword>
<dbReference type="PROSITE" id="PS50026">
    <property type="entry name" value="EGF_3"/>
    <property type="match status" value="1"/>
</dbReference>
<dbReference type="Gene3D" id="2.20.100.10">
    <property type="entry name" value="Thrombospondin type-1 (TSP1) repeat"/>
    <property type="match status" value="1"/>
</dbReference>
<accession>A0A3R7LTQ5</accession>
<dbReference type="InterPro" id="IPR000884">
    <property type="entry name" value="TSP1_rpt"/>
</dbReference>
<comment type="caution">
    <text evidence="4">The sequence shown here is derived from an EMBL/GenBank/DDBJ whole genome shotgun (WGS) entry which is preliminary data.</text>
</comment>
<reference evidence="4 5" key="1">
    <citation type="submission" date="2018-04" db="EMBL/GenBank/DDBJ databases">
        <authorList>
            <person name="Zhang X."/>
            <person name="Yuan J."/>
            <person name="Li F."/>
            <person name="Xiang J."/>
        </authorList>
    </citation>
    <scope>NUCLEOTIDE SEQUENCE [LARGE SCALE GENOMIC DNA]</scope>
    <source>
        <tissue evidence="4">Muscle</tissue>
    </source>
</reference>
<sequence>MKFFPLICSMVVFVLLELRALGALIPSLHPDGILQEDVQDPQDNPLEVSDSTSVRYPSVEDILKEEFNTVNQKLDALSLKMDNVREELESSMEFQTWFTSYNDYKNSIENVDMKLKSTLSQITDAIEIKDKLKVAKEFLDYYRTQDVEGALNNIFRLTATRGTPTKPNLFKLYIRQYDCNVTGLSHLMLVIMSLVFTGTQLMYAYSFFRNNNLNQLEEQVEAVYEQFYNVRRQYEDQVLHCYKTAIVRADRKARDILIDNPKLTGAPLTAKIQLEISELVPWYNWTVVQYSEIGSISLSKRHCAVESRGKQIFTVKRGERKVLVLWEDRGNRECYDADKANTFVPFKLCDGCNNTVFQGSEKTLNGKSCPNYLTETVQETERSCGSDSSTSEVNGLINSNKYSFVAGGFSSDQHPCRTHGDEMCGGHGSCQSIPYSDDYMCFCSSHFWGESCETWYNPSYSVNVTDIMVSMRESFGISIGVPDVVDVYLEIQKFPSQLREMQTSMAASFEVNNHLTLYGDPFTKAERVADLYHQLLSGNTTENTFGEKLERLNLNFDFIFWNLKKMIYGDGILTSDDLMNSFKKSQTPAACTESYGVKISRFMKNILTLDEEVTEAQLRFLNWKRSRQDSSNSLETLEQMNRVKDTAVNRQQGYVRHWEVTSCPQLHAEDLVENHCSQSLSYEGLNLTLHCRNNKKPTVASVRCQKESGKLTWSSKPSCEYVWGPWSAWSTCSATCGEGQRSRTRQKPSGEIDTQTKQCEEQECCQRRYVDGITNVHLF</sequence>
<organism evidence="4 5">
    <name type="scientific">Penaeus vannamei</name>
    <name type="common">Whiteleg shrimp</name>
    <name type="synonym">Litopenaeus vannamei</name>
    <dbReference type="NCBI Taxonomy" id="6689"/>
    <lineage>
        <taxon>Eukaryota</taxon>
        <taxon>Metazoa</taxon>
        <taxon>Ecdysozoa</taxon>
        <taxon>Arthropoda</taxon>
        <taxon>Crustacea</taxon>
        <taxon>Multicrustacea</taxon>
        <taxon>Malacostraca</taxon>
        <taxon>Eumalacostraca</taxon>
        <taxon>Eucarida</taxon>
        <taxon>Decapoda</taxon>
        <taxon>Dendrobranchiata</taxon>
        <taxon>Penaeoidea</taxon>
        <taxon>Penaeidae</taxon>
        <taxon>Penaeus</taxon>
    </lineage>
</organism>
<dbReference type="SMART" id="SM00209">
    <property type="entry name" value="TSP1"/>
    <property type="match status" value="1"/>
</dbReference>
<feature type="domain" description="EGF-like" evidence="3">
    <location>
        <begin position="412"/>
        <end position="453"/>
    </location>
</feature>
<keyword evidence="1" id="KW-1015">Disulfide bond</keyword>
<evidence type="ECO:0000256" key="1">
    <source>
        <dbReference type="PROSITE-ProRule" id="PRU00076"/>
    </source>
</evidence>
<feature type="disulfide bond" evidence="1">
    <location>
        <begin position="424"/>
        <end position="441"/>
    </location>
</feature>
<dbReference type="SUPFAM" id="SSF57196">
    <property type="entry name" value="EGF/Laminin"/>
    <property type="match status" value="1"/>
</dbReference>
<name>A0A3R7LTQ5_PENVA</name>
<dbReference type="InterPro" id="IPR000742">
    <property type="entry name" value="EGF"/>
</dbReference>
<protein>
    <submittedName>
        <fullName evidence="4">SE-cephalotoxin</fullName>
    </submittedName>
</protein>
<dbReference type="PROSITE" id="PS00022">
    <property type="entry name" value="EGF_1"/>
    <property type="match status" value="1"/>
</dbReference>
<dbReference type="EMBL" id="QCYY01003318">
    <property type="protein sequence ID" value="ROT64131.1"/>
    <property type="molecule type" value="Genomic_DNA"/>
</dbReference>
<proteinExistence type="predicted"/>
<evidence type="ECO:0000259" key="3">
    <source>
        <dbReference type="PROSITE" id="PS50026"/>
    </source>
</evidence>
<dbReference type="Pfam" id="PF00090">
    <property type="entry name" value="TSP_1"/>
    <property type="match status" value="1"/>
</dbReference>
<dbReference type="AlphaFoldDB" id="A0A3R7LTQ5"/>
<keyword evidence="5" id="KW-1185">Reference proteome</keyword>
<evidence type="ECO:0000256" key="2">
    <source>
        <dbReference type="SAM" id="SignalP"/>
    </source>
</evidence>
<evidence type="ECO:0000313" key="5">
    <source>
        <dbReference type="Proteomes" id="UP000283509"/>
    </source>
</evidence>
<feature type="disulfide bond" evidence="1">
    <location>
        <begin position="443"/>
        <end position="452"/>
    </location>
</feature>
<keyword evidence="2" id="KW-0732">Signal</keyword>
<feature type="signal peptide" evidence="2">
    <location>
        <begin position="1"/>
        <end position="22"/>
    </location>
</feature>